<evidence type="ECO:0000313" key="2">
    <source>
        <dbReference type="Proteomes" id="UP000596857"/>
    </source>
</evidence>
<dbReference type="InterPro" id="IPR013688">
    <property type="entry name" value="GBS_Bsp-like"/>
</dbReference>
<protein>
    <submittedName>
        <fullName evidence="1">Uncharacterized protein</fullName>
    </submittedName>
</protein>
<reference evidence="1 2" key="1">
    <citation type="submission" date="2019-10" db="EMBL/GenBank/DDBJ databases">
        <title>Description of Paenibacillus terricola sp. nov.</title>
        <authorList>
            <person name="Carlier A."/>
            <person name="Qi S."/>
        </authorList>
    </citation>
    <scope>NUCLEOTIDE SEQUENCE [LARGE SCALE GENOMIC DNA]</scope>
    <source>
        <strain evidence="1 2">LMG 31459</strain>
    </source>
</reference>
<dbReference type="Pfam" id="PF08481">
    <property type="entry name" value="GBS_Bsp-like"/>
    <property type="match status" value="4"/>
</dbReference>
<keyword evidence="2" id="KW-1185">Reference proteome</keyword>
<name>A0ABX1YC15_9BACL</name>
<organism evidence="1 2">
    <name type="scientific">Paenibacillus phytohabitans</name>
    <dbReference type="NCBI Taxonomy" id="2654978"/>
    <lineage>
        <taxon>Bacteria</taxon>
        <taxon>Bacillati</taxon>
        <taxon>Bacillota</taxon>
        <taxon>Bacilli</taxon>
        <taxon>Bacillales</taxon>
        <taxon>Paenibacillaceae</taxon>
        <taxon>Paenibacillus</taxon>
    </lineage>
</organism>
<dbReference type="EMBL" id="WHOB01000018">
    <property type="protein sequence ID" value="NOU78472.1"/>
    <property type="molecule type" value="Genomic_DNA"/>
</dbReference>
<comment type="caution">
    <text evidence="1">The sequence shown here is derived from an EMBL/GenBank/DDBJ whole genome shotgun (WGS) entry which is preliminary data.</text>
</comment>
<gene>
    <name evidence="1" type="ORF">GC101_06210</name>
</gene>
<sequence length="431" mass="47862">MDAVGSQRQHIYTYNQGRLNTEILSDKSIIQYAYDANGNLVKRSKGFSSEPYIFGLSSVSFDIYIRGVRPDVQQVHFPTWTDRNGQDDVEWIVGEKLANGVWKGTVVFNRHGGELGTYVTHIYADGAIVGTAASEVRNDEITVTAPGEASLASGSYNIQVNGVADSIKEVRFPTWTENKGQDDLVNPWITGEKLADGSWRIKVPFSNYNFETGNYITHIYSFDQYGNKTGIGAKVVNVVGGTGGAKETDLSGVSYDVFIYGLDPSIQIVHFPTWTANNNQDDIEWIEGVRVGSGVWKATVVYSKHNSETGRYITHIYSSGKFLGAWEFDVTNSQNVKAPLTVKRSDGYYEVSIEGVPANVTRLEFPTWTNNKGQDDLYWYQGERESASKWRIRIPFANHGNETGTYTTHLYAHDGYGNSRAVGGITVNVTN</sequence>
<dbReference type="Proteomes" id="UP000596857">
    <property type="component" value="Unassembled WGS sequence"/>
</dbReference>
<accession>A0ABX1YC15</accession>
<dbReference type="Gene3D" id="2.60.40.3760">
    <property type="match status" value="4"/>
</dbReference>
<proteinExistence type="predicted"/>
<evidence type="ECO:0000313" key="1">
    <source>
        <dbReference type="EMBL" id="NOU78472.1"/>
    </source>
</evidence>